<sequence>MERLVKEASLLLPESAGKGFHHKYSLSYIYINAASTICLFCLQVYDAAGTQLGYETNVIFVPERPVATGSIQNTPANGMGAPMGGDGCCMGGGDGCSGGGGECTVM</sequence>
<protein>
    <submittedName>
        <fullName evidence="1">Uncharacterized protein</fullName>
    </submittedName>
</protein>
<dbReference type="EMBL" id="HBIO01011422">
    <property type="protein sequence ID" value="CAE0464048.1"/>
    <property type="molecule type" value="Transcribed_RNA"/>
</dbReference>
<reference evidence="1" key="1">
    <citation type="submission" date="2021-01" db="EMBL/GenBank/DDBJ databases">
        <authorList>
            <person name="Corre E."/>
            <person name="Pelletier E."/>
            <person name="Niang G."/>
            <person name="Scheremetjew M."/>
            <person name="Finn R."/>
            <person name="Kale V."/>
            <person name="Holt S."/>
            <person name="Cochrane G."/>
            <person name="Meng A."/>
            <person name="Brown T."/>
            <person name="Cohen L."/>
        </authorList>
    </citation>
    <scope>NUCLEOTIDE SEQUENCE</scope>
    <source>
        <strain evidence="1">MM31A-1</strain>
    </source>
</reference>
<proteinExistence type="predicted"/>
<gene>
    <name evidence="1" type="ORF">CDEB00056_LOCUS8889</name>
</gene>
<dbReference type="AlphaFoldDB" id="A0A7S3Q2W2"/>
<name>A0A7S3Q2W2_9STRA</name>
<evidence type="ECO:0000313" key="1">
    <source>
        <dbReference type="EMBL" id="CAE0464048.1"/>
    </source>
</evidence>
<organism evidence="1">
    <name type="scientific">Chaetoceros debilis</name>
    <dbReference type="NCBI Taxonomy" id="122233"/>
    <lineage>
        <taxon>Eukaryota</taxon>
        <taxon>Sar</taxon>
        <taxon>Stramenopiles</taxon>
        <taxon>Ochrophyta</taxon>
        <taxon>Bacillariophyta</taxon>
        <taxon>Coscinodiscophyceae</taxon>
        <taxon>Chaetocerotophycidae</taxon>
        <taxon>Chaetocerotales</taxon>
        <taxon>Chaetocerotaceae</taxon>
        <taxon>Chaetoceros</taxon>
    </lineage>
</organism>
<accession>A0A7S3Q2W2</accession>